<keyword evidence="9 12" id="KW-0472">Membrane</keyword>
<dbReference type="AlphaFoldDB" id="A0A2D0NIY7"/>
<dbReference type="InterPro" id="IPR038377">
    <property type="entry name" value="Na/Glc_symporter_sf"/>
</dbReference>
<dbReference type="PANTHER" id="PTHR42985">
    <property type="entry name" value="SODIUM-COUPLED MONOCARBOXYLATE TRANSPORTER"/>
    <property type="match status" value="1"/>
</dbReference>
<keyword evidence="7" id="KW-0915">Sodium</keyword>
<dbReference type="PANTHER" id="PTHR42985:SF47">
    <property type="entry name" value="INTEGRAL MEMBRANE TRANSPORT PROTEIN"/>
    <property type="match status" value="1"/>
</dbReference>
<evidence type="ECO:0000256" key="6">
    <source>
        <dbReference type="ARBA" id="ARBA00022989"/>
    </source>
</evidence>
<feature type="transmembrane region" description="Helical" evidence="12">
    <location>
        <begin position="149"/>
        <end position="169"/>
    </location>
</feature>
<comment type="similarity">
    <text evidence="2 11">Belongs to the sodium:solute symporter (SSF) (TC 2.A.21) family.</text>
</comment>
<organism evidence="13 14">
    <name type="scientific">Flavilitoribacter nigricans (strain ATCC 23147 / DSM 23189 / NBRC 102662 / NCIMB 1420 / SS-2)</name>
    <name type="common">Lewinella nigricans</name>
    <dbReference type="NCBI Taxonomy" id="1122177"/>
    <lineage>
        <taxon>Bacteria</taxon>
        <taxon>Pseudomonadati</taxon>
        <taxon>Bacteroidota</taxon>
        <taxon>Saprospiria</taxon>
        <taxon>Saprospirales</taxon>
        <taxon>Lewinellaceae</taxon>
        <taxon>Flavilitoribacter</taxon>
    </lineage>
</organism>
<evidence type="ECO:0000256" key="9">
    <source>
        <dbReference type="ARBA" id="ARBA00023136"/>
    </source>
</evidence>
<gene>
    <name evidence="13" type="ORF">CRP01_02225</name>
</gene>
<evidence type="ECO:0000256" key="1">
    <source>
        <dbReference type="ARBA" id="ARBA00004651"/>
    </source>
</evidence>
<proteinExistence type="inferred from homology"/>
<comment type="caution">
    <text evidence="13">The sequence shown here is derived from an EMBL/GenBank/DDBJ whole genome shotgun (WGS) entry which is preliminary data.</text>
</comment>
<evidence type="ECO:0000256" key="4">
    <source>
        <dbReference type="ARBA" id="ARBA00022475"/>
    </source>
</evidence>
<sequence length="485" mass="53519">MSPAIILVLISCYIGLLYVVSYFSSRHADADSFYLAGRSAPWPLVSYGMIGVAISGITFISVPGEVVNSGFSYFQLVIGYALGLMVVAWILLPLFYRKKVISIYTYLEDRFGDYTHKSGAAFFLLAHLLGASFRLYLMAYVLQLIVFDALQIPFAVTVFITLMLIWLYTQKGGIQTVIFTDVLQTTFLLLAAVVGIWAVANALDLSVLQLQEQVWQSETAQLFHWSWSSPDNFFKLVITGMLLTIVSNGLDQAIMQKHLTCPSLGDAQKNIFTLSIILLAVNLLFLALGGSLFYYVQQAGLSLPEQTDQLYPTLAVDHLGYAAGITFIIGIAAAAYSSADSSLTGLTTAFCVDFLGYQTHRKDNPKVRRLVHLGFSILIFLTILVFRAINDQSTISMFIKVAGYAYGPLLGLFAFGMLTRLGVRDRWVPLVCISAPILSLLLERYSTVLFGGYQFGYEIILVNGLLTFAGLLLIGNKEGRPVEMN</sequence>
<accession>A0A2D0NIY7</accession>
<keyword evidence="5 12" id="KW-0812">Transmembrane</keyword>
<evidence type="ECO:0000313" key="13">
    <source>
        <dbReference type="EMBL" id="PHN08159.1"/>
    </source>
</evidence>
<feature type="transmembrane region" description="Helical" evidence="12">
    <location>
        <begin position="233"/>
        <end position="250"/>
    </location>
</feature>
<dbReference type="CDD" id="cd10326">
    <property type="entry name" value="SLC5sbd_NIS-like"/>
    <property type="match status" value="1"/>
</dbReference>
<dbReference type="InterPro" id="IPR051163">
    <property type="entry name" value="Sodium:Solute_Symporter_SSF"/>
</dbReference>
<keyword evidence="8" id="KW-0406">Ion transport</keyword>
<evidence type="ECO:0000256" key="12">
    <source>
        <dbReference type="SAM" id="Phobius"/>
    </source>
</evidence>
<keyword evidence="3" id="KW-0813">Transport</keyword>
<dbReference type="GO" id="GO:0015293">
    <property type="term" value="F:symporter activity"/>
    <property type="evidence" value="ECO:0007669"/>
    <property type="project" value="TreeGrafter"/>
</dbReference>
<keyword evidence="4" id="KW-1003">Cell membrane</keyword>
<feature type="transmembrane region" description="Helical" evidence="12">
    <location>
        <begin position="6"/>
        <end position="23"/>
    </location>
</feature>
<evidence type="ECO:0000313" key="14">
    <source>
        <dbReference type="Proteomes" id="UP000223913"/>
    </source>
</evidence>
<feature type="transmembrane region" description="Helical" evidence="12">
    <location>
        <begin position="455"/>
        <end position="474"/>
    </location>
</feature>
<dbReference type="Pfam" id="PF00474">
    <property type="entry name" value="SSF"/>
    <property type="match status" value="1"/>
</dbReference>
<evidence type="ECO:0000256" key="3">
    <source>
        <dbReference type="ARBA" id="ARBA00022448"/>
    </source>
</evidence>
<dbReference type="OrthoDB" id="891563at2"/>
<feature type="transmembrane region" description="Helical" evidence="12">
    <location>
        <begin position="44"/>
        <end position="62"/>
    </location>
</feature>
<keyword evidence="14" id="KW-1185">Reference proteome</keyword>
<protein>
    <submittedName>
        <fullName evidence="13">Sodium:solute symporter</fullName>
    </submittedName>
</protein>
<dbReference type="Proteomes" id="UP000223913">
    <property type="component" value="Unassembled WGS sequence"/>
</dbReference>
<feature type="transmembrane region" description="Helical" evidence="12">
    <location>
        <begin position="315"/>
        <end position="336"/>
    </location>
</feature>
<feature type="transmembrane region" description="Helical" evidence="12">
    <location>
        <begin position="370"/>
        <end position="389"/>
    </location>
</feature>
<feature type="transmembrane region" description="Helical" evidence="12">
    <location>
        <begin position="176"/>
        <end position="200"/>
    </location>
</feature>
<evidence type="ECO:0000256" key="11">
    <source>
        <dbReference type="RuleBase" id="RU362091"/>
    </source>
</evidence>
<feature type="transmembrane region" description="Helical" evidence="12">
    <location>
        <begin position="117"/>
        <end position="137"/>
    </location>
</feature>
<feature type="transmembrane region" description="Helical" evidence="12">
    <location>
        <begin position="395"/>
        <end position="415"/>
    </location>
</feature>
<feature type="transmembrane region" description="Helical" evidence="12">
    <location>
        <begin position="271"/>
        <end position="295"/>
    </location>
</feature>
<evidence type="ECO:0000256" key="10">
    <source>
        <dbReference type="ARBA" id="ARBA00023201"/>
    </source>
</evidence>
<dbReference type="InterPro" id="IPR001734">
    <property type="entry name" value="Na/solute_symporter"/>
</dbReference>
<keyword evidence="6 12" id="KW-1133">Transmembrane helix</keyword>
<reference evidence="13 14" key="1">
    <citation type="submission" date="2017-10" db="EMBL/GenBank/DDBJ databases">
        <title>The draft genome sequence of Lewinella nigricans NBRC 102662.</title>
        <authorList>
            <person name="Wang K."/>
        </authorList>
    </citation>
    <scope>NUCLEOTIDE SEQUENCE [LARGE SCALE GENOMIC DNA]</scope>
    <source>
        <strain evidence="13 14">NBRC 102662</strain>
    </source>
</reference>
<dbReference type="PROSITE" id="PS50283">
    <property type="entry name" value="NA_SOLUT_SYMP_3"/>
    <property type="match status" value="1"/>
</dbReference>
<dbReference type="GO" id="GO:0005886">
    <property type="term" value="C:plasma membrane"/>
    <property type="evidence" value="ECO:0007669"/>
    <property type="project" value="UniProtKB-SubCell"/>
</dbReference>
<dbReference type="Gene3D" id="1.20.1730.10">
    <property type="entry name" value="Sodium/glucose cotransporter"/>
    <property type="match status" value="1"/>
</dbReference>
<dbReference type="EMBL" id="PDUD01000002">
    <property type="protein sequence ID" value="PHN08159.1"/>
    <property type="molecule type" value="Genomic_DNA"/>
</dbReference>
<keyword evidence="10" id="KW-0739">Sodium transport</keyword>
<dbReference type="RefSeq" id="WP_099148362.1">
    <property type="nucleotide sequence ID" value="NZ_PDUD01000002.1"/>
</dbReference>
<evidence type="ECO:0000256" key="5">
    <source>
        <dbReference type="ARBA" id="ARBA00022692"/>
    </source>
</evidence>
<evidence type="ECO:0000256" key="7">
    <source>
        <dbReference type="ARBA" id="ARBA00023053"/>
    </source>
</evidence>
<feature type="transmembrane region" description="Helical" evidence="12">
    <location>
        <begin position="427"/>
        <end position="443"/>
    </location>
</feature>
<evidence type="ECO:0000256" key="8">
    <source>
        <dbReference type="ARBA" id="ARBA00023065"/>
    </source>
</evidence>
<evidence type="ECO:0000256" key="2">
    <source>
        <dbReference type="ARBA" id="ARBA00006434"/>
    </source>
</evidence>
<name>A0A2D0NIY7_FLAN2</name>
<comment type="subcellular location">
    <subcellularLocation>
        <location evidence="1">Cell membrane</location>
        <topology evidence="1">Multi-pass membrane protein</topology>
    </subcellularLocation>
</comment>
<feature type="transmembrane region" description="Helical" evidence="12">
    <location>
        <begin position="74"/>
        <end position="96"/>
    </location>
</feature>
<dbReference type="GO" id="GO:0006814">
    <property type="term" value="P:sodium ion transport"/>
    <property type="evidence" value="ECO:0007669"/>
    <property type="project" value="UniProtKB-KW"/>
</dbReference>